<organism evidence="1 2">
    <name type="scientific">Puccinia striiformis f. sp. tritici</name>
    <dbReference type="NCBI Taxonomy" id="168172"/>
    <lineage>
        <taxon>Eukaryota</taxon>
        <taxon>Fungi</taxon>
        <taxon>Dikarya</taxon>
        <taxon>Basidiomycota</taxon>
        <taxon>Pucciniomycotina</taxon>
        <taxon>Pucciniomycetes</taxon>
        <taxon>Pucciniales</taxon>
        <taxon>Pucciniaceae</taxon>
        <taxon>Puccinia</taxon>
    </lineage>
</organism>
<reference evidence="2" key="1">
    <citation type="journal article" date="2018" name="BMC Genomics">
        <title>Genomic insights into host adaptation between the wheat stripe rust pathogen (Puccinia striiformis f. sp. tritici) and the barley stripe rust pathogen (Puccinia striiformis f. sp. hordei).</title>
        <authorList>
            <person name="Xia C."/>
            <person name="Wang M."/>
            <person name="Yin C."/>
            <person name="Cornejo O.E."/>
            <person name="Hulbert S.H."/>
            <person name="Chen X."/>
        </authorList>
    </citation>
    <scope>NUCLEOTIDE SEQUENCE [LARGE SCALE GENOMIC DNA]</scope>
    <source>
        <strain evidence="2">93-210</strain>
    </source>
</reference>
<sequence length="177" mass="19873">MFLHHVADAATLVTSASRGARRFSYFLDRVENNLNLALKPLHSARQLEMGVNCILARISTLGYLYHYACTTNTTAIYLRGSMTNRYIYANVDTDTSREDEDESRDEEKEGYFNINTDTSVEEEDVTDISYTSIGLPPPHYVSVSTLISTHLSSFSSSLEKCLLSPLVSLPTFAWLID</sequence>
<protein>
    <submittedName>
        <fullName evidence="1">Uncharacterized protein</fullName>
    </submittedName>
</protein>
<dbReference type="Proteomes" id="UP001060170">
    <property type="component" value="Chromosome 3"/>
</dbReference>
<reference evidence="1 2" key="3">
    <citation type="journal article" date="2022" name="Microbiol. Spectr.">
        <title>Folding features and dynamics of 3D genome architecture in plant fungal pathogens.</title>
        <authorList>
            <person name="Xia C."/>
        </authorList>
    </citation>
    <scope>NUCLEOTIDE SEQUENCE [LARGE SCALE GENOMIC DNA]</scope>
    <source>
        <strain evidence="1 2">93-210</strain>
    </source>
</reference>
<dbReference type="EMBL" id="CM045867">
    <property type="protein sequence ID" value="KAI7959614.1"/>
    <property type="molecule type" value="Genomic_DNA"/>
</dbReference>
<comment type="caution">
    <text evidence="1">The sequence shown here is derived from an EMBL/GenBank/DDBJ whole genome shotgun (WGS) entry which is preliminary data.</text>
</comment>
<name>A0ACC0ET31_9BASI</name>
<reference evidence="2" key="2">
    <citation type="journal article" date="2018" name="Mol. Plant Microbe Interact.">
        <title>Genome sequence resources for the wheat stripe rust pathogen (Puccinia striiformis f. sp. tritici) and the barley stripe rust pathogen (Puccinia striiformis f. sp. hordei).</title>
        <authorList>
            <person name="Xia C."/>
            <person name="Wang M."/>
            <person name="Yin C."/>
            <person name="Cornejo O.E."/>
            <person name="Hulbert S.H."/>
            <person name="Chen X."/>
        </authorList>
    </citation>
    <scope>NUCLEOTIDE SEQUENCE [LARGE SCALE GENOMIC DNA]</scope>
    <source>
        <strain evidence="2">93-210</strain>
    </source>
</reference>
<evidence type="ECO:0000313" key="2">
    <source>
        <dbReference type="Proteomes" id="UP001060170"/>
    </source>
</evidence>
<accession>A0ACC0ET31</accession>
<proteinExistence type="predicted"/>
<gene>
    <name evidence="1" type="ORF">MJO28_003405</name>
</gene>
<evidence type="ECO:0000313" key="1">
    <source>
        <dbReference type="EMBL" id="KAI7959614.1"/>
    </source>
</evidence>
<keyword evidence="2" id="KW-1185">Reference proteome</keyword>